<dbReference type="InterPro" id="IPR012347">
    <property type="entry name" value="Ferritin-like"/>
</dbReference>
<accession>A0ABM1KP66</accession>
<comment type="catalytic activity">
    <reaction evidence="7">
        <text>4 Fe(2+) + O2 + 4 H(+) = 4 Fe(3+) + 2 H2O</text>
        <dbReference type="Rhea" id="RHEA:11148"/>
        <dbReference type="ChEBI" id="CHEBI:15377"/>
        <dbReference type="ChEBI" id="CHEBI:15378"/>
        <dbReference type="ChEBI" id="CHEBI:15379"/>
        <dbReference type="ChEBI" id="CHEBI:29033"/>
        <dbReference type="ChEBI" id="CHEBI:29034"/>
        <dbReference type="EC" id="1.16.3.1"/>
    </reaction>
</comment>
<sequence>MTFQVSQNFHPECEAAVSQLVNLELFASYVYLSMALHFDREDVALSHVAQFFREQFQEEREHADKFLRYQNQRGGRIVLEDIKKPDQDEWDNSLDAMQEALQLEKQVNQALLDLHSLATEKADPHLCNFLESEYLEEQVKAIKRLVDHITNLKHLGVPQNSMGEYLFDKLTLGGEQDRSAAFLRLRPPAAATPRRHAVHTESMLTAAVITAAAAAAVFNRPFRRIWKPYSTEKDVVYILLLTSR</sequence>
<dbReference type="PANTHER" id="PTHR11431">
    <property type="entry name" value="FERRITIN"/>
    <property type="match status" value="1"/>
</dbReference>
<dbReference type="SUPFAM" id="SSF47240">
    <property type="entry name" value="Ferritin-like"/>
    <property type="match status" value="1"/>
</dbReference>
<keyword evidence="10" id="KW-1185">Reference proteome</keyword>
<dbReference type="InterPro" id="IPR008331">
    <property type="entry name" value="Ferritin_DPS_dom"/>
</dbReference>
<keyword evidence="5 8" id="KW-0408">Iron</keyword>
<evidence type="ECO:0000256" key="3">
    <source>
        <dbReference type="ARBA" id="ARBA00022723"/>
    </source>
</evidence>
<evidence type="ECO:0000256" key="1">
    <source>
        <dbReference type="ARBA" id="ARBA00007513"/>
    </source>
</evidence>
<dbReference type="RefSeq" id="XP_015275503.1">
    <property type="nucleotide sequence ID" value="XM_015420017.1"/>
</dbReference>
<keyword evidence="3 8" id="KW-0479">Metal-binding</keyword>
<gene>
    <name evidence="11" type="primary">LOC107117849</name>
</gene>
<evidence type="ECO:0000256" key="5">
    <source>
        <dbReference type="ARBA" id="ARBA00023004"/>
    </source>
</evidence>
<feature type="domain" description="Ferritin-like diiron" evidence="9">
    <location>
        <begin position="7"/>
        <end position="156"/>
    </location>
</feature>
<dbReference type="CDD" id="cd01056">
    <property type="entry name" value="Euk_Ferritin"/>
    <property type="match status" value="1"/>
</dbReference>
<dbReference type="InterPro" id="IPR009040">
    <property type="entry name" value="Ferritin-like_diiron"/>
</dbReference>
<dbReference type="Gene3D" id="1.20.1260.10">
    <property type="match status" value="1"/>
</dbReference>
<dbReference type="PROSITE" id="PS50905">
    <property type="entry name" value="FERRITIN_LIKE"/>
    <property type="match status" value="1"/>
</dbReference>
<protein>
    <recommendedName>
        <fullName evidence="8">Ferritin</fullName>
    </recommendedName>
</protein>
<comment type="function">
    <text evidence="6">Stores iron in a soluble, non-toxic, readily available form. Important for iron homeostasis. Has ferroxidase activity. Iron is taken up in the ferrous form and deposited as ferric hydroxides after oxidation.</text>
</comment>
<dbReference type="InterPro" id="IPR009078">
    <property type="entry name" value="Ferritin-like_SF"/>
</dbReference>
<dbReference type="InterPro" id="IPR001519">
    <property type="entry name" value="Ferritin"/>
</dbReference>
<evidence type="ECO:0000259" key="9">
    <source>
        <dbReference type="PROSITE" id="PS50905"/>
    </source>
</evidence>
<comment type="function">
    <text evidence="8">Stores iron in a soluble, non-toxic, readily available form. Important for iron homeostasis. Iron is taken up in the ferrous form and deposited as ferric hydroxides after oxidation.</text>
</comment>
<evidence type="ECO:0000256" key="4">
    <source>
        <dbReference type="ARBA" id="ARBA00023002"/>
    </source>
</evidence>
<evidence type="ECO:0000313" key="11">
    <source>
        <dbReference type="RefSeq" id="XP_015275503.1"/>
    </source>
</evidence>
<comment type="similarity">
    <text evidence="1 8">Belongs to the ferritin family.</text>
</comment>
<organism evidence="10 11">
    <name type="scientific">Gekko japonicus</name>
    <name type="common">Schlegel's Japanese gecko</name>
    <dbReference type="NCBI Taxonomy" id="146911"/>
    <lineage>
        <taxon>Eukaryota</taxon>
        <taxon>Metazoa</taxon>
        <taxon>Chordata</taxon>
        <taxon>Craniata</taxon>
        <taxon>Vertebrata</taxon>
        <taxon>Euteleostomi</taxon>
        <taxon>Lepidosauria</taxon>
        <taxon>Squamata</taxon>
        <taxon>Bifurcata</taxon>
        <taxon>Gekkota</taxon>
        <taxon>Gekkonidae</taxon>
        <taxon>Gekkoninae</taxon>
        <taxon>Gekko</taxon>
    </lineage>
</organism>
<dbReference type="Pfam" id="PF00210">
    <property type="entry name" value="Ferritin"/>
    <property type="match status" value="1"/>
</dbReference>
<evidence type="ECO:0000256" key="6">
    <source>
        <dbReference type="ARBA" id="ARBA00025111"/>
    </source>
</evidence>
<evidence type="ECO:0000313" key="10">
    <source>
        <dbReference type="Proteomes" id="UP000694871"/>
    </source>
</evidence>
<keyword evidence="2 8" id="KW-0409">Iron storage</keyword>
<evidence type="ECO:0000256" key="7">
    <source>
        <dbReference type="ARBA" id="ARBA00047990"/>
    </source>
</evidence>
<evidence type="ECO:0000256" key="2">
    <source>
        <dbReference type="ARBA" id="ARBA00022434"/>
    </source>
</evidence>
<proteinExistence type="inferred from homology"/>
<dbReference type="PANTHER" id="PTHR11431:SF54">
    <property type="entry name" value="FERRITIN"/>
    <property type="match status" value="1"/>
</dbReference>
<dbReference type="GeneID" id="107117849"/>
<reference evidence="11" key="1">
    <citation type="submission" date="2025-08" db="UniProtKB">
        <authorList>
            <consortium name="RefSeq"/>
        </authorList>
    </citation>
    <scope>IDENTIFICATION</scope>
</reference>
<evidence type="ECO:0000256" key="8">
    <source>
        <dbReference type="RuleBase" id="RU361145"/>
    </source>
</evidence>
<name>A0ABM1KP66_GEKJA</name>
<dbReference type="Proteomes" id="UP000694871">
    <property type="component" value="Unplaced"/>
</dbReference>
<keyword evidence="4" id="KW-0560">Oxidoreductase</keyword>